<evidence type="ECO:0000313" key="5">
    <source>
        <dbReference type="EMBL" id="MFC4828898.1"/>
    </source>
</evidence>
<dbReference type="PANTHER" id="PTHR48094:SF11">
    <property type="entry name" value="GLUTATHIONE-INDEPENDENT GLYOXALASE HSP31-RELATED"/>
    <property type="match status" value="1"/>
</dbReference>
<gene>
    <name evidence="5" type="ORF">ACFPER_08875</name>
</gene>
<dbReference type="CDD" id="cd03141">
    <property type="entry name" value="GATase1_Hsp31_like"/>
    <property type="match status" value="1"/>
</dbReference>
<dbReference type="RefSeq" id="WP_204392163.1">
    <property type="nucleotide sequence ID" value="NZ_JAFBBW010000001.1"/>
</dbReference>
<dbReference type="Pfam" id="PF01965">
    <property type="entry name" value="DJ-1_PfpI"/>
    <property type="match status" value="1"/>
</dbReference>
<dbReference type="Proteomes" id="UP001595960">
    <property type="component" value="Unassembled WGS sequence"/>
</dbReference>
<dbReference type="EMBL" id="JBHSJC010000001">
    <property type="protein sequence ID" value="MFC4828898.1"/>
    <property type="molecule type" value="Genomic_DNA"/>
</dbReference>
<feature type="domain" description="DJ-1/PfpI" evidence="4">
    <location>
        <begin position="28"/>
        <end position="220"/>
    </location>
</feature>
<dbReference type="Gene3D" id="3.40.50.880">
    <property type="match status" value="1"/>
</dbReference>
<name>A0ABV9R6G2_9MICO</name>
<evidence type="ECO:0000256" key="3">
    <source>
        <dbReference type="ARBA" id="ARBA00038493"/>
    </source>
</evidence>
<comment type="caution">
    <text evidence="5">The sequence shown here is derived from an EMBL/GenBank/DDBJ whole genome shotgun (WGS) entry which is preliminary data.</text>
</comment>
<sequence length="224" mass="23364">MTEKRVLLVLTSNDDLGGIRKTGYYVGEAAHPWREFTEAGFRVDVASIAGGVPPQDGRDESDEVQNAFFADPSIAAQLADTPKLADVDASAYDAVLFVGGHGTMWDFPGDPAVDAVGRTVYERGGVVSAVCHGPSALVGITLADGTPLVSGKRVAAFTNAEEAAVELTDVVPFLLADALEAKGATHVPGADFTEQVVVDERLVTGQNPQSATRVGREIVALLSA</sequence>
<dbReference type="InterPro" id="IPR050325">
    <property type="entry name" value="Prot/Nucl_acid_deglycase"/>
</dbReference>
<organism evidence="5 6">
    <name type="scientific">Agromyces aurantiacus</name>
    <dbReference type="NCBI Taxonomy" id="165814"/>
    <lineage>
        <taxon>Bacteria</taxon>
        <taxon>Bacillati</taxon>
        <taxon>Actinomycetota</taxon>
        <taxon>Actinomycetes</taxon>
        <taxon>Micrococcales</taxon>
        <taxon>Microbacteriaceae</taxon>
        <taxon>Agromyces</taxon>
    </lineage>
</organism>
<dbReference type="InterPro" id="IPR002818">
    <property type="entry name" value="DJ-1/PfpI"/>
</dbReference>
<dbReference type="SUPFAM" id="SSF52317">
    <property type="entry name" value="Class I glutamine amidotransferase-like"/>
    <property type="match status" value="1"/>
</dbReference>
<keyword evidence="5" id="KW-0315">Glutamine amidotransferase</keyword>
<dbReference type="PANTHER" id="PTHR48094">
    <property type="entry name" value="PROTEIN/NUCLEIC ACID DEGLYCASE DJ-1-RELATED"/>
    <property type="match status" value="1"/>
</dbReference>
<reference evidence="6" key="1">
    <citation type="journal article" date="2019" name="Int. J. Syst. Evol. Microbiol.">
        <title>The Global Catalogue of Microorganisms (GCM) 10K type strain sequencing project: providing services to taxonomists for standard genome sequencing and annotation.</title>
        <authorList>
            <consortium name="The Broad Institute Genomics Platform"/>
            <consortium name="The Broad Institute Genome Sequencing Center for Infectious Disease"/>
            <person name="Wu L."/>
            <person name="Ma J."/>
        </authorList>
    </citation>
    <scope>NUCLEOTIDE SEQUENCE [LARGE SCALE GENOMIC DNA]</scope>
    <source>
        <strain evidence="6">CGMCC 1.12192</strain>
    </source>
</reference>
<keyword evidence="6" id="KW-1185">Reference proteome</keyword>
<evidence type="ECO:0000259" key="4">
    <source>
        <dbReference type="Pfam" id="PF01965"/>
    </source>
</evidence>
<evidence type="ECO:0000313" key="6">
    <source>
        <dbReference type="Proteomes" id="UP001595960"/>
    </source>
</evidence>
<keyword evidence="2" id="KW-0456">Lyase</keyword>
<evidence type="ECO:0000256" key="1">
    <source>
        <dbReference type="ARBA" id="ARBA00023016"/>
    </source>
</evidence>
<comment type="similarity">
    <text evidence="3">Belongs to the peptidase C56 family. HSP31-like subfamily.</text>
</comment>
<dbReference type="InterPro" id="IPR029062">
    <property type="entry name" value="Class_I_gatase-like"/>
</dbReference>
<accession>A0ABV9R6G2</accession>
<keyword evidence="1" id="KW-0346">Stress response</keyword>
<proteinExistence type="inferred from homology"/>
<protein>
    <submittedName>
        <fullName evidence="5">Type 1 glutamine amidotransferase domain-containing protein</fullName>
    </submittedName>
</protein>
<evidence type="ECO:0000256" key="2">
    <source>
        <dbReference type="ARBA" id="ARBA00023239"/>
    </source>
</evidence>